<dbReference type="EMBL" id="OUNE01000038">
    <property type="protein sequence ID" value="SPP32816.1"/>
    <property type="molecule type" value="Genomic_DNA"/>
</dbReference>
<feature type="compositionally biased region" description="Basic and acidic residues" evidence="1">
    <location>
        <begin position="284"/>
        <end position="297"/>
    </location>
</feature>
<feature type="compositionally biased region" description="Polar residues" evidence="1">
    <location>
        <begin position="337"/>
        <end position="346"/>
    </location>
</feature>
<feature type="region of interest" description="Disordered" evidence="1">
    <location>
        <begin position="143"/>
        <end position="178"/>
    </location>
</feature>
<feature type="compositionally biased region" description="Basic and acidic residues" evidence="1">
    <location>
        <begin position="239"/>
        <end position="273"/>
    </location>
</feature>
<accession>A0A3B0IYP0</accession>
<sequence>MNDPFKSEDYKKNLDSLIKAIKLGNSEKQYGKTVTDLSHALEGFTDKAEDVAKLVIRDDLNNCVKKANKKPLILRIFNRILGRDVSIRNISNFIKDKLPPSTARTVIEYTDVIQKISDLERIERSQDKYRSYGVNLENRQQKKNLLYEREDSGYGGSLNEDPEYEEISNDQEEKSKSLTKDLRNLQSIKEEPIYATIPKEHIEAKRENRKKQQLQSLAPPKPPRVPPVPEKMFTINQKIRQEPKKDKPAVPPKPKDLGEKVSTEQKIVVEKSAESNPTLPLKSENQDGKESAKKADGPKVLVVAMKKEVTRESSKVKALKERFERNQVKNVLPAENKTASVTQTDISLKRKQSRSFPVGNKKSSINHLASKNLPSTNVSVKEMVKKFEGRKGER</sequence>
<evidence type="ECO:0000256" key="1">
    <source>
        <dbReference type="SAM" id="MobiDB-lite"/>
    </source>
</evidence>
<feature type="compositionally biased region" description="Pro residues" evidence="1">
    <location>
        <begin position="219"/>
        <end position="229"/>
    </location>
</feature>
<evidence type="ECO:0000313" key="2">
    <source>
        <dbReference type="EMBL" id="SPP32816.1"/>
    </source>
</evidence>
<feature type="region of interest" description="Disordered" evidence="1">
    <location>
        <begin position="330"/>
        <end position="377"/>
    </location>
</feature>
<dbReference type="AlphaFoldDB" id="A0A3B0IYP0"/>
<feature type="compositionally biased region" description="Polar residues" evidence="1">
    <location>
        <begin position="361"/>
        <end position="377"/>
    </location>
</feature>
<feature type="compositionally biased region" description="Acidic residues" evidence="1">
    <location>
        <begin position="160"/>
        <end position="170"/>
    </location>
</feature>
<organism evidence="2">
    <name type="scientific">Wolbachia endosymbiont of Aleurodicus dispersus</name>
    <dbReference type="NCBI Taxonomy" id="1288877"/>
    <lineage>
        <taxon>Bacteria</taxon>
        <taxon>Pseudomonadati</taxon>
        <taxon>Pseudomonadota</taxon>
        <taxon>Alphaproteobacteria</taxon>
        <taxon>Rickettsiales</taxon>
        <taxon>Anaplasmataceae</taxon>
        <taxon>Wolbachieae</taxon>
        <taxon>Wolbachia</taxon>
    </lineage>
</organism>
<name>A0A3B0IYP0_9RICK</name>
<reference evidence="2" key="1">
    <citation type="submission" date="2018-04" db="EMBL/GenBank/DDBJ databases">
        <authorList>
            <person name="Go L.Y."/>
            <person name="Mitchell J.A."/>
        </authorList>
    </citation>
    <scope>NUCLEOTIDE SEQUENCE</scope>
    <source>
        <strain evidence="2">WBAD</strain>
    </source>
</reference>
<feature type="region of interest" description="Disordered" evidence="1">
    <location>
        <begin position="205"/>
        <end position="297"/>
    </location>
</feature>
<gene>
    <name evidence="2" type="ORF">WBAD_0195</name>
</gene>
<protein>
    <submittedName>
        <fullName evidence="2">Uncharacterized protein</fullName>
    </submittedName>
</protein>
<proteinExistence type="predicted"/>